<sequence length="302" mass="32381">MVCIKSLFTLTFLAAAALMTAAAPADRSSSADVAGGAVREADPSGGTGAMRNTEPNIDPSSGAGALLDTEREADPSGGGVVHNTDLKAALSDALDAILNAPKEADTSRNADSLREAAHKVDSGDSAGAARKVRRDSIPSSDAAQFARLAQLGAQVSEAAALLNFQISLRVVVGMLLYLFSLKVEEAIATPEDMPDMVPSFGQSRAWLFLLFMSNSHYLITPEEQAEVEGIFGAPKLGGVLVDRCLSWDSYPPPPRGDCHLVYYESFKIMFEEYYPEAPNLVIQALSELLWMYEHPNVRQMNL</sequence>
<gene>
    <name evidence="3" type="ORF">THASP1DRAFT_32526</name>
</gene>
<feature type="compositionally biased region" description="Low complexity" evidence="1">
    <location>
        <begin position="25"/>
        <end position="34"/>
    </location>
</feature>
<name>A0A4P9XIV6_9FUNG</name>
<dbReference type="EMBL" id="KZ993072">
    <property type="protein sequence ID" value="RKP05638.1"/>
    <property type="molecule type" value="Genomic_DNA"/>
</dbReference>
<feature type="region of interest" description="Disordered" evidence="1">
    <location>
        <begin position="104"/>
        <end position="135"/>
    </location>
</feature>
<accession>A0A4P9XIV6</accession>
<feature type="signal peptide" evidence="2">
    <location>
        <begin position="1"/>
        <end position="22"/>
    </location>
</feature>
<feature type="region of interest" description="Disordered" evidence="1">
    <location>
        <begin position="25"/>
        <end position="82"/>
    </location>
</feature>
<protein>
    <submittedName>
        <fullName evidence="3">Uncharacterized protein</fullName>
    </submittedName>
</protein>
<keyword evidence="4" id="KW-1185">Reference proteome</keyword>
<organism evidence="3 4">
    <name type="scientific">Thamnocephalis sphaerospora</name>
    <dbReference type="NCBI Taxonomy" id="78915"/>
    <lineage>
        <taxon>Eukaryota</taxon>
        <taxon>Fungi</taxon>
        <taxon>Fungi incertae sedis</taxon>
        <taxon>Zoopagomycota</taxon>
        <taxon>Zoopagomycotina</taxon>
        <taxon>Zoopagomycetes</taxon>
        <taxon>Zoopagales</taxon>
        <taxon>Sigmoideomycetaceae</taxon>
        <taxon>Thamnocephalis</taxon>
    </lineage>
</organism>
<evidence type="ECO:0000256" key="2">
    <source>
        <dbReference type="SAM" id="SignalP"/>
    </source>
</evidence>
<proteinExistence type="predicted"/>
<feature type="chain" id="PRO_5020183805" evidence="2">
    <location>
        <begin position="23"/>
        <end position="302"/>
    </location>
</feature>
<reference evidence="4" key="1">
    <citation type="journal article" date="2018" name="Nat. Microbiol.">
        <title>Leveraging single-cell genomics to expand the fungal tree of life.</title>
        <authorList>
            <person name="Ahrendt S.R."/>
            <person name="Quandt C.A."/>
            <person name="Ciobanu D."/>
            <person name="Clum A."/>
            <person name="Salamov A."/>
            <person name="Andreopoulos B."/>
            <person name="Cheng J.F."/>
            <person name="Woyke T."/>
            <person name="Pelin A."/>
            <person name="Henrissat B."/>
            <person name="Reynolds N.K."/>
            <person name="Benny G.L."/>
            <person name="Smith M.E."/>
            <person name="James T.Y."/>
            <person name="Grigoriev I.V."/>
        </authorList>
    </citation>
    <scope>NUCLEOTIDE SEQUENCE [LARGE SCALE GENOMIC DNA]</scope>
    <source>
        <strain evidence="4">RSA 1356</strain>
    </source>
</reference>
<dbReference type="AlphaFoldDB" id="A0A4P9XIV6"/>
<evidence type="ECO:0000313" key="4">
    <source>
        <dbReference type="Proteomes" id="UP000271241"/>
    </source>
</evidence>
<feature type="compositionally biased region" description="Basic and acidic residues" evidence="1">
    <location>
        <begin position="104"/>
        <end position="122"/>
    </location>
</feature>
<keyword evidence="2" id="KW-0732">Signal</keyword>
<evidence type="ECO:0000313" key="3">
    <source>
        <dbReference type="EMBL" id="RKP05638.1"/>
    </source>
</evidence>
<dbReference type="Proteomes" id="UP000271241">
    <property type="component" value="Unassembled WGS sequence"/>
</dbReference>
<evidence type="ECO:0000256" key="1">
    <source>
        <dbReference type="SAM" id="MobiDB-lite"/>
    </source>
</evidence>